<sequence length="106" mass="10955">MKIKHVLGMGLLVLGMSQAWAAPVEYSAGSAHQGNVQGNGMDWRCNSGSCKASGGADGSDADMKACQALAKQVGPLGYFKSNAGTDWSPSKNSNRMALCNSAVAFK</sequence>
<protein>
    <submittedName>
        <fullName evidence="2">Uncharacterized protein</fullName>
    </submittedName>
</protein>
<comment type="caution">
    <text evidence="2">The sequence shown here is derived from an EMBL/GenBank/DDBJ whole genome shotgun (WGS) entry which is preliminary data.</text>
</comment>
<dbReference type="AlphaFoldDB" id="A0A1S8CTN9"/>
<dbReference type="EMBL" id="MLCN01000034">
    <property type="protein sequence ID" value="ONG38357.1"/>
    <property type="molecule type" value="Genomic_DNA"/>
</dbReference>
<organism evidence="2 3">
    <name type="scientific">Alkanindiges hydrocarboniclasticus</name>
    <dbReference type="NCBI Taxonomy" id="1907941"/>
    <lineage>
        <taxon>Bacteria</taxon>
        <taxon>Pseudomonadati</taxon>
        <taxon>Pseudomonadota</taxon>
        <taxon>Gammaproteobacteria</taxon>
        <taxon>Moraxellales</taxon>
        <taxon>Moraxellaceae</taxon>
        <taxon>Alkanindiges</taxon>
    </lineage>
</organism>
<name>A0A1S8CTN9_9GAMM</name>
<dbReference type="Pfam" id="PF26624">
    <property type="entry name" value="DUF8200"/>
    <property type="match status" value="1"/>
</dbReference>
<dbReference type="OrthoDB" id="6717548at2"/>
<keyword evidence="1" id="KW-0732">Signal</keyword>
<keyword evidence="3" id="KW-1185">Reference proteome</keyword>
<reference evidence="2 3" key="1">
    <citation type="submission" date="2016-10" db="EMBL/GenBank/DDBJ databases">
        <title>Draft Genome sequence of Alkanindiges sp. strain H1.</title>
        <authorList>
            <person name="Subhash Y."/>
            <person name="Lee S."/>
        </authorList>
    </citation>
    <scope>NUCLEOTIDE SEQUENCE [LARGE SCALE GENOMIC DNA]</scope>
    <source>
        <strain evidence="2 3">H1</strain>
    </source>
</reference>
<evidence type="ECO:0000256" key="1">
    <source>
        <dbReference type="SAM" id="SignalP"/>
    </source>
</evidence>
<feature type="chain" id="PRO_5013295080" evidence="1">
    <location>
        <begin position="22"/>
        <end position="106"/>
    </location>
</feature>
<evidence type="ECO:0000313" key="2">
    <source>
        <dbReference type="EMBL" id="ONG38357.1"/>
    </source>
</evidence>
<feature type="signal peptide" evidence="1">
    <location>
        <begin position="1"/>
        <end position="21"/>
    </location>
</feature>
<evidence type="ECO:0000313" key="3">
    <source>
        <dbReference type="Proteomes" id="UP000192132"/>
    </source>
</evidence>
<dbReference type="STRING" id="1907941.BKE30_12655"/>
<dbReference type="InterPro" id="IPR058513">
    <property type="entry name" value="DUF8200"/>
</dbReference>
<dbReference type="Proteomes" id="UP000192132">
    <property type="component" value="Unassembled WGS sequence"/>
</dbReference>
<gene>
    <name evidence="2" type="ORF">BKE30_12655</name>
</gene>
<accession>A0A1S8CTN9</accession>
<dbReference type="RefSeq" id="WP_076878970.1">
    <property type="nucleotide sequence ID" value="NZ_MLCN01000034.1"/>
</dbReference>
<proteinExistence type="predicted"/>